<name>A0A2J7QPF3_9NEOP</name>
<sequence length="59" mass="6685">MAYLDHARTVEPQKHPFLSNTHTNNGTVKLYNPLLGNGLINTFPSKRSDITLQKYIAIM</sequence>
<dbReference type="Proteomes" id="UP000235965">
    <property type="component" value="Unassembled WGS sequence"/>
</dbReference>
<evidence type="ECO:0000313" key="1">
    <source>
        <dbReference type="EMBL" id="PNF30462.1"/>
    </source>
</evidence>
<gene>
    <name evidence="1" type="ORF">B7P43_G12154</name>
</gene>
<reference evidence="1 2" key="1">
    <citation type="submission" date="2017-12" db="EMBL/GenBank/DDBJ databases">
        <title>Hemimetabolous genomes reveal molecular basis of termite eusociality.</title>
        <authorList>
            <person name="Harrison M.C."/>
            <person name="Jongepier E."/>
            <person name="Robertson H.M."/>
            <person name="Arning N."/>
            <person name="Bitard-Feildel T."/>
            <person name="Chao H."/>
            <person name="Childers C.P."/>
            <person name="Dinh H."/>
            <person name="Doddapaneni H."/>
            <person name="Dugan S."/>
            <person name="Gowin J."/>
            <person name="Greiner C."/>
            <person name="Han Y."/>
            <person name="Hu H."/>
            <person name="Hughes D.S.T."/>
            <person name="Huylmans A.-K."/>
            <person name="Kemena C."/>
            <person name="Kremer L.P.M."/>
            <person name="Lee S.L."/>
            <person name="Lopez-Ezquerra A."/>
            <person name="Mallet L."/>
            <person name="Monroy-Kuhn J.M."/>
            <person name="Moser A."/>
            <person name="Murali S.C."/>
            <person name="Muzny D.M."/>
            <person name="Otani S."/>
            <person name="Piulachs M.-D."/>
            <person name="Poelchau M."/>
            <person name="Qu J."/>
            <person name="Schaub F."/>
            <person name="Wada-Katsumata A."/>
            <person name="Worley K.C."/>
            <person name="Xie Q."/>
            <person name="Ylla G."/>
            <person name="Poulsen M."/>
            <person name="Gibbs R.A."/>
            <person name="Schal C."/>
            <person name="Richards S."/>
            <person name="Belles X."/>
            <person name="Korb J."/>
            <person name="Bornberg-Bauer E."/>
        </authorList>
    </citation>
    <scope>NUCLEOTIDE SEQUENCE [LARGE SCALE GENOMIC DNA]</scope>
    <source>
        <tissue evidence="1">Whole body</tissue>
    </source>
</reference>
<protein>
    <submittedName>
        <fullName evidence="1">Uncharacterized protein</fullName>
    </submittedName>
</protein>
<dbReference type="EMBL" id="NEVH01012091">
    <property type="protein sequence ID" value="PNF30462.1"/>
    <property type="molecule type" value="Genomic_DNA"/>
</dbReference>
<keyword evidence="2" id="KW-1185">Reference proteome</keyword>
<organism evidence="1 2">
    <name type="scientific">Cryptotermes secundus</name>
    <dbReference type="NCBI Taxonomy" id="105785"/>
    <lineage>
        <taxon>Eukaryota</taxon>
        <taxon>Metazoa</taxon>
        <taxon>Ecdysozoa</taxon>
        <taxon>Arthropoda</taxon>
        <taxon>Hexapoda</taxon>
        <taxon>Insecta</taxon>
        <taxon>Pterygota</taxon>
        <taxon>Neoptera</taxon>
        <taxon>Polyneoptera</taxon>
        <taxon>Dictyoptera</taxon>
        <taxon>Blattodea</taxon>
        <taxon>Blattoidea</taxon>
        <taxon>Termitoidae</taxon>
        <taxon>Kalotermitidae</taxon>
        <taxon>Cryptotermitinae</taxon>
        <taxon>Cryptotermes</taxon>
    </lineage>
</organism>
<proteinExistence type="predicted"/>
<comment type="caution">
    <text evidence="1">The sequence shown here is derived from an EMBL/GenBank/DDBJ whole genome shotgun (WGS) entry which is preliminary data.</text>
</comment>
<accession>A0A2J7QPF3</accession>
<dbReference type="InParanoid" id="A0A2J7QPF3"/>
<dbReference type="AlphaFoldDB" id="A0A2J7QPF3"/>
<evidence type="ECO:0000313" key="2">
    <source>
        <dbReference type="Proteomes" id="UP000235965"/>
    </source>
</evidence>